<evidence type="ECO:0000313" key="3">
    <source>
        <dbReference type="EMBL" id="AMN45799.1"/>
    </source>
</evidence>
<dbReference type="EMBL" id="CP011971">
    <property type="protein sequence ID" value="AMN45799.1"/>
    <property type="molecule type" value="Genomic_DNA"/>
</dbReference>
<name>A0A127F8C4_STEDE</name>
<protein>
    <submittedName>
        <fullName evidence="3">ABC transporter substrate-binding protein</fullName>
    </submittedName>
</protein>
<gene>
    <name evidence="3" type="ORF">ACG33_01490</name>
</gene>
<organism evidence="3 4">
    <name type="scientific">Steroidobacter denitrificans</name>
    <dbReference type="NCBI Taxonomy" id="465721"/>
    <lineage>
        <taxon>Bacteria</taxon>
        <taxon>Pseudomonadati</taxon>
        <taxon>Pseudomonadota</taxon>
        <taxon>Gammaproteobacteria</taxon>
        <taxon>Steroidobacterales</taxon>
        <taxon>Steroidobacteraceae</taxon>
        <taxon>Steroidobacter</taxon>
    </lineage>
</organism>
<feature type="domain" description="Fe/B12 periplasmic-binding" evidence="2">
    <location>
        <begin position="45"/>
        <end position="292"/>
    </location>
</feature>
<dbReference type="PROSITE" id="PS50983">
    <property type="entry name" value="FE_B12_PBP"/>
    <property type="match status" value="1"/>
</dbReference>
<sequence>MLILAGAVAGPTDSAAALAVASRFGPEVAAVSAAEDDASAVPVRRILSLAPNLTELTFSAGAGERIVGTVEYSNYPEAARAIPRIGDAFRVDLERALALRPDLVLAWDSGTPLPTIEQLRKLQLHVVSIETHVIDDIPAAVRAIGKLAGTSAAADEAAARFEQDMASLRRRYRDRASISVFLQINEQPLYTVNGKHLMSEAVALCGGRNVFAGLGELAPVIGVEAVIAANPQVIINTDYAGAEAVAQWRRWRHIEAVRSGNVYSLPSDDIARATLRLVDGAREICRTLDKARARLGM</sequence>
<dbReference type="Gene3D" id="3.40.50.1980">
    <property type="entry name" value="Nitrogenase molybdenum iron protein domain"/>
    <property type="match status" value="2"/>
</dbReference>
<dbReference type="NCBIfam" id="NF038402">
    <property type="entry name" value="TroA_like"/>
    <property type="match status" value="1"/>
</dbReference>
<dbReference type="SUPFAM" id="SSF53807">
    <property type="entry name" value="Helical backbone' metal receptor"/>
    <property type="match status" value="1"/>
</dbReference>
<reference evidence="3 4" key="1">
    <citation type="submission" date="2015-06" db="EMBL/GenBank/DDBJ databases">
        <title>A Comprehensive Approach to Explore the Metabolic and Phylogenetic Diversity of Bacterial Steroid Degradation in the Environment: Testosterone as an Example.</title>
        <authorList>
            <person name="Yang F.-C."/>
            <person name="Chen Y.-L."/>
            <person name="Yu C.-P."/>
            <person name="Tang S.-L."/>
            <person name="Wang P.-H."/>
            <person name="Ismail W."/>
            <person name="Wang C.-H."/>
            <person name="Yang C.-Y."/>
            <person name="Chiang Y.-R."/>
        </authorList>
    </citation>
    <scope>NUCLEOTIDE SEQUENCE [LARGE SCALE GENOMIC DNA]</scope>
    <source>
        <strain evidence="3 4">DSM 18526</strain>
    </source>
</reference>
<dbReference type="InterPro" id="IPR054828">
    <property type="entry name" value="Vit_B12_bind_prot"/>
</dbReference>
<dbReference type="PATRIC" id="fig|465721.4.peg.325"/>
<dbReference type="AlphaFoldDB" id="A0A127F8C4"/>
<accession>A0A127F8C4</accession>
<evidence type="ECO:0000313" key="4">
    <source>
        <dbReference type="Proteomes" id="UP000070250"/>
    </source>
</evidence>
<dbReference type="KEGG" id="sdf:ACG33_01490"/>
<dbReference type="PANTHER" id="PTHR30535">
    <property type="entry name" value="VITAMIN B12-BINDING PROTEIN"/>
    <property type="match status" value="1"/>
</dbReference>
<dbReference type="InterPro" id="IPR050902">
    <property type="entry name" value="ABC_Transporter_SBP"/>
</dbReference>
<evidence type="ECO:0000259" key="2">
    <source>
        <dbReference type="PROSITE" id="PS50983"/>
    </source>
</evidence>
<dbReference type="Proteomes" id="UP000070250">
    <property type="component" value="Chromosome"/>
</dbReference>
<keyword evidence="1" id="KW-0732">Signal</keyword>
<dbReference type="CDD" id="cd01144">
    <property type="entry name" value="BtuF"/>
    <property type="match status" value="1"/>
</dbReference>
<dbReference type="PANTHER" id="PTHR30535:SF34">
    <property type="entry name" value="MOLYBDATE-BINDING PROTEIN MOLA"/>
    <property type="match status" value="1"/>
</dbReference>
<proteinExistence type="predicted"/>
<keyword evidence="4" id="KW-1185">Reference proteome</keyword>
<evidence type="ECO:0000256" key="1">
    <source>
        <dbReference type="ARBA" id="ARBA00022729"/>
    </source>
</evidence>
<dbReference type="STRING" id="465721.ACG33_01490"/>
<dbReference type="InterPro" id="IPR002491">
    <property type="entry name" value="ABC_transptr_periplasmic_BD"/>
</dbReference>
<dbReference type="Pfam" id="PF01497">
    <property type="entry name" value="Peripla_BP_2"/>
    <property type="match status" value="1"/>
</dbReference>